<evidence type="ECO:0000313" key="1">
    <source>
        <dbReference type="EMBL" id="KAK0602706.1"/>
    </source>
</evidence>
<organism evidence="1 2">
    <name type="scientific">Acer saccharum</name>
    <name type="common">Sugar maple</name>
    <dbReference type="NCBI Taxonomy" id="4024"/>
    <lineage>
        <taxon>Eukaryota</taxon>
        <taxon>Viridiplantae</taxon>
        <taxon>Streptophyta</taxon>
        <taxon>Embryophyta</taxon>
        <taxon>Tracheophyta</taxon>
        <taxon>Spermatophyta</taxon>
        <taxon>Magnoliopsida</taxon>
        <taxon>eudicotyledons</taxon>
        <taxon>Gunneridae</taxon>
        <taxon>Pentapetalae</taxon>
        <taxon>rosids</taxon>
        <taxon>malvids</taxon>
        <taxon>Sapindales</taxon>
        <taxon>Sapindaceae</taxon>
        <taxon>Hippocastanoideae</taxon>
        <taxon>Acereae</taxon>
        <taxon>Acer</taxon>
    </lineage>
</organism>
<gene>
    <name evidence="1" type="ORF">LWI29_036147</name>
</gene>
<sequence>MKDKNLSLLAKWVWRFGNEDSSLWRRAVNSLFANGSVSGSILREGLKFVVGDGKRVDFWSELGREEAPLKNSFPRILALSVKKSGPVQELNQFKPRTLFKDAIAWSYSPKGLFSVNYFHRCLEDSGLESSKGDASLVWQGICPLKVEVFVW</sequence>
<dbReference type="Proteomes" id="UP001168877">
    <property type="component" value="Unassembled WGS sequence"/>
</dbReference>
<protein>
    <recommendedName>
        <fullName evidence="3">Reverse transcriptase zinc-binding domain-containing protein</fullName>
    </recommendedName>
</protein>
<dbReference type="AlphaFoldDB" id="A0AA39T114"/>
<dbReference type="PANTHER" id="PTHR36617">
    <property type="entry name" value="PROTEIN, PUTATIVE-RELATED"/>
    <property type="match status" value="1"/>
</dbReference>
<comment type="caution">
    <text evidence="1">The sequence shown here is derived from an EMBL/GenBank/DDBJ whole genome shotgun (WGS) entry which is preliminary data.</text>
</comment>
<dbReference type="PANTHER" id="PTHR36617:SF5">
    <property type="entry name" value="OS05G0421675 PROTEIN"/>
    <property type="match status" value="1"/>
</dbReference>
<keyword evidence="2" id="KW-1185">Reference proteome</keyword>
<accession>A0AA39T114</accession>
<evidence type="ECO:0000313" key="2">
    <source>
        <dbReference type="Proteomes" id="UP001168877"/>
    </source>
</evidence>
<evidence type="ECO:0008006" key="3">
    <source>
        <dbReference type="Google" id="ProtNLM"/>
    </source>
</evidence>
<reference evidence="1" key="1">
    <citation type="journal article" date="2022" name="Plant J.">
        <title>Strategies of tolerance reflected in two North American maple genomes.</title>
        <authorList>
            <person name="McEvoy S.L."/>
            <person name="Sezen U.U."/>
            <person name="Trouern-Trend A."/>
            <person name="McMahon S.M."/>
            <person name="Schaberg P.G."/>
            <person name="Yang J."/>
            <person name="Wegrzyn J.L."/>
            <person name="Swenson N.G."/>
        </authorList>
    </citation>
    <scope>NUCLEOTIDE SEQUENCE</scope>
    <source>
        <strain evidence="1">NS2018</strain>
    </source>
</reference>
<name>A0AA39T114_ACESA</name>
<proteinExistence type="predicted"/>
<dbReference type="EMBL" id="JAUESC010000003">
    <property type="protein sequence ID" value="KAK0602706.1"/>
    <property type="molecule type" value="Genomic_DNA"/>
</dbReference>
<reference evidence="1" key="2">
    <citation type="submission" date="2023-06" db="EMBL/GenBank/DDBJ databases">
        <authorList>
            <person name="Swenson N.G."/>
            <person name="Wegrzyn J.L."/>
            <person name="Mcevoy S.L."/>
        </authorList>
    </citation>
    <scope>NUCLEOTIDE SEQUENCE</scope>
    <source>
        <strain evidence="1">NS2018</strain>
        <tissue evidence="1">Leaf</tissue>
    </source>
</reference>